<evidence type="ECO:0000313" key="3">
    <source>
        <dbReference type="Proteomes" id="UP001642464"/>
    </source>
</evidence>
<proteinExistence type="predicted"/>
<protein>
    <submittedName>
        <fullName evidence="2">Uncharacterized protein</fullName>
    </submittedName>
</protein>
<keyword evidence="1" id="KW-1133">Transmembrane helix</keyword>
<accession>A0ABP0KNI1</accession>
<reference evidence="2 3" key="1">
    <citation type="submission" date="2024-02" db="EMBL/GenBank/DDBJ databases">
        <authorList>
            <person name="Chen Y."/>
            <person name="Shah S."/>
            <person name="Dougan E. K."/>
            <person name="Thang M."/>
            <person name="Chan C."/>
        </authorList>
    </citation>
    <scope>NUCLEOTIDE SEQUENCE [LARGE SCALE GENOMIC DNA]</scope>
</reference>
<feature type="transmembrane region" description="Helical" evidence="1">
    <location>
        <begin position="14"/>
        <end position="36"/>
    </location>
</feature>
<dbReference type="Proteomes" id="UP001642464">
    <property type="component" value="Unassembled WGS sequence"/>
</dbReference>
<keyword evidence="3" id="KW-1185">Reference proteome</keyword>
<evidence type="ECO:0000313" key="2">
    <source>
        <dbReference type="EMBL" id="CAK9028395.1"/>
    </source>
</evidence>
<dbReference type="EMBL" id="CAXAMM010012229">
    <property type="protein sequence ID" value="CAK9028395.1"/>
    <property type="molecule type" value="Genomic_DNA"/>
</dbReference>
<keyword evidence="1" id="KW-0812">Transmembrane</keyword>
<comment type="caution">
    <text evidence="2">The sequence shown here is derived from an EMBL/GenBank/DDBJ whole genome shotgun (WGS) entry which is preliminary data.</text>
</comment>
<gene>
    <name evidence="2" type="ORF">SCF082_LOCUS18352</name>
</gene>
<keyword evidence="1" id="KW-0472">Membrane</keyword>
<organism evidence="2 3">
    <name type="scientific">Durusdinium trenchii</name>
    <dbReference type="NCBI Taxonomy" id="1381693"/>
    <lineage>
        <taxon>Eukaryota</taxon>
        <taxon>Sar</taxon>
        <taxon>Alveolata</taxon>
        <taxon>Dinophyceae</taxon>
        <taxon>Suessiales</taxon>
        <taxon>Symbiodiniaceae</taxon>
        <taxon>Durusdinium</taxon>
    </lineage>
</organism>
<name>A0ABP0KNI1_9DINO</name>
<evidence type="ECO:0000256" key="1">
    <source>
        <dbReference type="SAM" id="Phobius"/>
    </source>
</evidence>
<sequence length="275" mass="31180">MIEKGEREKPRRDWFLLAVALCGVLTGLISLVQLFFAGQEIRELQERLDAAGIRAQEISTSINQDLEPALENIEARLDRLNLTDVEDTVIDLRDNVTDLEGLVEDYNTSFREAGNVSERLSDLDRSTATSTVRIPNWQFGNNLDTLKDQIGFWLRSYPPSVAGEVQYNAEGFYYELPFQDLLEGTTRVSPSNPTIRNRLEKSIQDPALSDLDFAWKVQELFIKTSVELHLLQVQMTRLLDHLETLEIIAPTVKRDESGGTTPLESTLEAFDSTFN</sequence>